<dbReference type="Gene3D" id="3.40.50.300">
    <property type="entry name" value="P-loop containing nucleotide triphosphate hydrolases"/>
    <property type="match status" value="1"/>
</dbReference>
<gene>
    <name evidence="2" type="ORF">ENT17_00505</name>
</gene>
<dbReference type="PIRSF" id="PIRSF009320">
    <property type="entry name" value="Nuc_binding_HP_1000"/>
    <property type="match status" value="1"/>
</dbReference>
<dbReference type="PANTHER" id="PTHR13696:SF52">
    <property type="entry name" value="PARA FAMILY PROTEIN CT_582"/>
    <property type="match status" value="1"/>
</dbReference>
<feature type="domain" description="AAA" evidence="1">
    <location>
        <begin position="3"/>
        <end position="168"/>
    </location>
</feature>
<reference evidence="2" key="1">
    <citation type="journal article" date="2020" name="mSystems">
        <title>Genome- and Community-Level Interaction Insights into Carbon Utilization and Element Cycling Functions of Hydrothermarchaeota in Hydrothermal Sediment.</title>
        <authorList>
            <person name="Zhou Z."/>
            <person name="Liu Y."/>
            <person name="Xu W."/>
            <person name="Pan J."/>
            <person name="Luo Z.H."/>
            <person name="Li M."/>
        </authorList>
    </citation>
    <scope>NUCLEOTIDE SEQUENCE [LARGE SCALE GENOMIC DNA]</scope>
    <source>
        <strain evidence="2">SpSt-556</strain>
    </source>
</reference>
<dbReference type="InterPro" id="IPR050678">
    <property type="entry name" value="DNA_Partitioning_ATPase"/>
</dbReference>
<evidence type="ECO:0000259" key="1">
    <source>
        <dbReference type="Pfam" id="PF13614"/>
    </source>
</evidence>
<organism evidence="2">
    <name type="scientific">Bellilinea caldifistulae</name>
    <dbReference type="NCBI Taxonomy" id="360411"/>
    <lineage>
        <taxon>Bacteria</taxon>
        <taxon>Bacillati</taxon>
        <taxon>Chloroflexota</taxon>
        <taxon>Anaerolineae</taxon>
        <taxon>Anaerolineales</taxon>
        <taxon>Anaerolineaceae</taxon>
        <taxon>Bellilinea</taxon>
    </lineage>
</organism>
<dbReference type="InterPro" id="IPR027417">
    <property type="entry name" value="P-loop_NTPase"/>
</dbReference>
<dbReference type="SUPFAM" id="SSF52540">
    <property type="entry name" value="P-loop containing nucleoside triphosphate hydrolases"/>
    <property type="match status" value="1"/>
</dbReference>
<dbReference type="CDD" id="cd02042">
    <property type="entry name" value="ParAB_family"/>
    <property type="match status" value="1"/>
</dbReference>
<accession>A0A7C4KZU8</accession>
<proteinExistence type="predicted"/>
<sequence length="261" mass="28770">MIVLAIVNQKGGVGKTVTAVNVAHGLALRGYRTLIMDLDPQGNVADCLGLPSGNDLFRILFPGNIVPLEEGVYPSGRPNLDVVRSDKSSVSLKTAIGSLSDRPREYILDDVLQGAAYDVVVLDCAPSIDILHTLAIVASHYVLIPTRLDQLAVKGVRDMLYTIKSLARISTCELGAIIPTFYDRTTNESYLQLRHLAENFKEYVWPPIPQDVLCRESTRFGKTLWEYAPTARALVGYNERSGKAVGGYQQVIDRIEEVILR</sequence>
<dbReference type="EMBL" id="DSXR01000008">
    <property type="protein sequence ID" value="HGS86081.1"/>
    <property type="molecule type" value="Genomic_DNA"/>
</dbReference>
<dbReference type="Pfam" id="PF13614">
    <property type="entry name" value="AAA_31"/>
    <property type="match status" value="1"/>
</dbReference>
<comment type="caution">
    <text evidence="2">The sequence shown here is derived from an EMBL/GenBank/DDBJ whole genome shotgun (WGS) entry which is preliminary data.</text>
</comment>
<dbReference type="PANTHER" id="PTHR13696">
    <property type="entry name" value="P-LOOP CONTAINING NUCLEOSIDE TRIPHOSPHATE HYDROLASE"/>
    <property type="match status" value="1"/>
</dbReference>
<dbReference type="AlphaFoldDB" id="A0A7C4KZU8"/>
<evidence type="ECO:0000313" key="2">
    <source>
        <dbReference type="EMBL" id="HGS86081.1"/>
    </source>
</evidence>
<protein>
    <submittedName>
        <fullName evidence="2">ParA family protein</fullName>
    </submittedName>
</protein>
<dbReference type="InterPro" id="IPR025669">
    <property type="entry name" value="AAA_dom"/>
</dbReference>
<name>A0A7C4KZU8_9CHLR</name>